<keyword evidence="1" id="KW-0472">Membrane</keyword>
<sequence length="215" mass="24788">MNIRNYNIYFNTHTISGIIICALLYVIFFAGSFSFFKKEISAWQNNTTFYNQKVKPDQYSKLLDSLSNGYNLKGRDVTFYLQQNGAKGYVQISSSKDSILNKQNLKELNEKTENAKLGKTRKGRAVQGDGKYIYHDFMYNKSGDYASNYDMGEFLYRLHFLAQLNEVPIRIGIAPFGYLIAGITAFLFLFALITGLLLHWDKIASNFFTFRPFNK</sequence>
<gene>
    <name evidence="2" type="ORF">IPZ78_14010</name>
</gene>
<protein>
    <submittedName>
        <fullName evidence="2">PepSY domain-containing protein</fullName>
    </submittedName>
</protein>
<evidence type="ECO:0000313" key="3">
    <source>
        <dbReference type="Proteomes" id="UP001165302"/>
    </source>
</evidence>
<dbReference type="EMBL" id="JADEYP010000030">
    <property type="protein sequence ID" value="MCA5006264.1"/>
    <property type="molecule type" value="Genomic_DNA"/>
</dbReference>
<name>A0ABS7ZBG1_9SPHI</name>
<dbReference type="PANTHER" id="PTHR34219">
    <property type="entry name" value="IRON-REGULATED INNER MEMBRANE PROTEIN-RELATED"/>
    <property type="match status" value="1"/>
</dbReference>
<keyword evidence="1" id="KW-1133">Transmembrane helix</keyword>
<keyword evidence="3" id="KW-1185">Reference proteome</keyword>
<feature type="transmembrane region" description="Helical" evidence="1">
    <location>
        <begin position="176"/>
        <end position="200"/>
    </location>
</feature>
<dbReference type="InterPro" id="IPR005625">
    <property type="entry name" value="PepSY-ass_TM"/>
</dbReference>
<dbReference type="Proteomes" id="UP001165302">
    <property type="component" value="Unassembled WGS sequence"/>
</dbReference>
<accession>A0ABS7ZBG1</accession>
<evidence type="ECO:0000313" key="2">
    <source>
        <dbReference type="EMBL" id="MCA5006264.1"/>
    </source>
</evidence>
<organism evidence="2 3">
    <name type="scientific">Sphingobacterium bovistauri</name>
    <dbReference type="NCBI Taxonomy" id="2781959"/>
    <lineage>
        <taxon>Bacteria</taxon>
        <taxon>Pseudomonadati</taxon>
        <taxon>Bacteroidota</taxon>
        <taxon>Sphingobacteriia</taxon>
        <taxon>Sphingobacteriales</taxon>
        <taxon>Sphingobacteriaceae</taxon>
        <taxon>Sphingobacterium</taxon>
    </lineage>
</organism>
<evidence type="ECO:0000256" key="1">
    <source>
        <dbReference type="SAM" id="Phobius"/>
    </source>
</evidence>
<dbReference type="PANTHER" id="PTHR34219:SF3">
    <property type="entry name" value="BLL7967 PROTEIN"/>
    <property type="match status" value="1"/>
</dbReference>
<reference evidence="2" key="1">
    <citation type="submission" date="2020-10" db="EMBL/GenBank/DDBJ databases">
        <authorList>
            <person name="Lu T."/>
            <person name="Wang Q."/>
            <person name="Han X."/>
        </authorList>
    </citation>
    <scope>NUCLEOTIDE SEQUENCE</scope>
    <source>
        <strain evidence="2">WQ 366</strain>
    </source>
</reference>
<feature type="non-terminal residue" evidence="2">
    <location>
        <position position="215"/>
    </location>
</feature>
<dbReference type="RefSeq" id="WP_225554624.1">
    <property type="nucleotide sequence ID" value="NZ_JADEYP010000030.1"/>
</dbReference>
<keyword evidence="1" id="KW-0812">Transmembrane</keyword>
<proteinExistence type="predicted"/>
<comment type="caution">
    <text evidence="2">The sequence shown here is derived from an EMBL/GenBank/DDBJ whole genome shotgun (WGS) entry which is preliminary data.</text>
</comment>
<feature type="transmembrane region" description="Helical" evidence="1">
    <location>
        <begin position="15"/>
        <end position="36"/>
    </location>
</feature>
<dbReference type="Pfam" id="PF03929">
    <property type="entry name" value="PepSY_TM"/>
    <property type="match status" value="1"/>
</dbReference>